<reference evidence="1 2" key="1">
    <citation type="submission" date="2017-02" db="EMBL/GenBank/DDBJ databases">
        <authorList>
            <person name="Peterson S.W."/>
        </authorList>
    </citation>
    <scope>NUCLEOTIDE SEQUENCE [LARGE SCALE GENOMIC DNA]</scope>
    <source>
        <strain evidence="1 2">DSM 25262</strain>
    </source>
</reference>
<evidence type="ECO:0008006" key="3">
    <source>
        <dbReference type="Google" id="ProtNLM"/>
    </source>
</evidence>
<protein>
    <recommendedName>
        <fullName evidence="3">DUF4412 domain-containing protein</fullName>
    </recommendedName>
</protein>
<keyword evidence="2" id="KW-1185">Reference proteome</keyword>
<evidence type="ECO:0000313" key="2">
    <source>
        <dbReference type="Proteomes" id="UP000190961"/>
    </source>
</evidence>
<sequence length="242" mass="27658">MKHLITTLFVLTTGILFGQSFEGTLVYKTDFKFQISKKMAQMGLTEEMMKEKMKQDGSLTDSVKTIYKQGDYISYTNFNPQSWSVYKQKDNKLYSFQSGEDSDICTVTDVAIDLEFQMTGNKPTVAKLDTIAEINGMKCEAVRVKWKTGTYDYYYNSSFLKVDSKLYANHVYDGWADFLKISNSLPVKIVKSTKGLATVTYTLTRHAEEKVDPKLFVIPKLVADKDLNIIKIANREVMRISK</sequence>
<evidence type="ECO:0000313" key="1">
    <source>
        <dbReference type="EMBL" id="SKC88845.1"/>
    </source>
</evidence>
<dbReference type="STRING" id="688867.SAMN05660236_5709"/>
<dbReference type="OrthoDB" id="1377129at2"/>
<dbReference type="Proteomes" id="UP000190961">
    <property type="component" value="Unassembled WGS sequence"/>
</dbReference>
<dbReference type="EMBL" id="FUZU01000005">
    <property type="protein sequence ID" value="SKC88845.1"/>
    <property type="molecule type" value="Genomic_DNA"/>
</dbReference>
<dbReference type="RefSeq" id="WP_079690202.1">
    <property type="nucleotide sequence ID" value="NZ_FUZU01000005.1"/>
</dbReference>
<accession>A0A1T5MKU8</accession>
<gene>
    <name evidence="1" type="ORF">SAMN05660236_5709</name>
</gene>
<organism evidence="1 2">
    <name type="scientific">Ohtaekwangia koreensis</name>
    <dbReference type="NCBI Taxonomy" id="688867"/>
    <lineage>
        <taxon>Bacteria</taxon>
        <taxon>Pseudomonadati</taxon>
        <taxon>Bacteroidota</taxon>
        <taxon>Cytophagia</taxon>
        <taxon>Cytophagales</taxon>
        <taxon>Fulvivirgaceae</taxon>
        <taxon>Ohtaekwangia</taxon>
    </lineage>
</organism>
<proteinExistence type="predicted"/>
<dbReference type="AlphaFoldDB" id="A0A1T5MKU8"/>
<name>A0A1T5MKU8_9BACT</name>